<keyword evidence="1" id="KW-0472">Membrane</keyword>
<keyword evidence="3" id="KW-1185">Reference proteome</keyword>
<keyword evidence="1" id="KW-0812">Transmembrane</keyword>
<proteinExistence type="predicted"/>
<evidence type="ECO:0000313" key="2">
    <source>
        <dbReference type="EMBL" id="KAH0818103.1"/>
    </source>
</evidence>
<organism evidence="2 3">
    <name type="scientific">Tenebrio molitor</name>
    <name type="common">Yellow mealworm beetle</name>
    <dbReference type="NCBI Taxonomy" id="7067"/>
    <lineage>
        <taxon>Eukaryota</taxon>
        <taxon>Metazoa</taxon>
        <taxon>Ecdysozoa</taxon>
        <taxon>Arthropoda</taxon>
        <taxon>Hexapoda</taxon>
        <taxon>Insecta</taxon>
        <taxon>Pterygota</taxon>
        <taxon>Neoptera</taxon>
        <taxon>Endopterygota</taxon>
        <taxon>Coleoptera</taxon>
        <taxon>Polyphaga</taxon>
        <taxon>Cucujiformia</taxon>
        <taxon>Tenebrionidae</taxon>
        <taxon>Tenebrio</taxon>
    </lineage>
</organism>
<dbReference type="EMBL" id="JABDTM020018361">
    <property type="protein sequence ID" value="KAH0818103.1"/>
    <property type="molecule type" value="Genomic_DNA"/>
</dbReference>
<name>A0A8J6HR17_TENMO</name>
<evidence type="ECO:0000313" key="3">
    <source>
        <dbReference type="Proteomes" id="UP000719412"/>
    </source>
</evidence>
<reference evidence="2" key="1">
    <citation type="journal article" date="2020" name="J Insects Food Feed">
        <title>The yellow mealworm (Tenebrio molitor) genome: a resource for the emerging insects as food and feed industry.</title>
        <authorList>
            <person name="Eriksson T."/>
            <person name="Andere A."/>
            <person name="Kelstrup H."/>
            <person name="Emery V."/>
            <person name="Picard C."/>
        </authorList>
    </citation>
    <scope>NUCLEOTIDE SEQUENCE</scope>
    <source>
        <strain evidence="2">Stoneville</strain>
        <tissue evidence="2">Whole head</tissue>
    </source>
</reference>
<accession>A0A8J6HR17</accession>
<reference evidence="2" key="2">
    <citation type="submission" date="2021-08" db="EMBL/GenBank/DDBJ databases">
        <authorList>
            <person name="Eriksson T."/>
        </authorList>
    </citation>
    <scope>NUCLEOTIDE SEQUENCE</scope>
    <source>
        <strain evidence="2">Stoneville</strain>
        <tissue evidence="2">Whole head</tissue>
    </source>
</reference>
<gene>
    <name evidence="2" type="ORF">GEV33_004688</name>
</gene>
<dbReference type="AlphaFoldDB" id="A0A8J6HR17"/>
<sequence length="77" mass="8373">MTDGARSGRPSMPPPRTLNLNKLYSSPPRIGFRGGVMDLGVHSLFTSLPLLFLALSPPITFLSIPIFPPYPHSLSII</sequence>
<protein>
    <submittedName>
        <fullName evidence="2">Uncharacterized protein</fullName>
    </submittedName>
</protein>
<feature type="transmembrane region" description="Helical" evidence="1">
    <location>
        <begin position="44"/>
        <end position="67"/>
    </location>
</feature>
<comment type="caution">
    <text evidence="2">The sequence shown here is derived from an EMBL/GenBank/DDBJ whole genome shotgun (WGS) entry which is preliminary data.</text>
</comment>
<dbReference type="Proteomes" id="UP000719412">
    <property type="component" value="Unassembled WGS sequence"/>
</dbReference>
<evidence type="ECO:0000256" key="1">
    <source>
        <dbReference type="SAM" id="Phobius"/>
    </source>
</evidence>
<keyword evidence="1" id="KW-1133">Transmembrane helix</keyword>